<keyword evidence="3 6" id="KW-1133">Transmembrane helix</keyword>
<gene>
    <name evidence="7" type="ORF">CHM34_06925</name>
</gene>
<dbReference type="AlphaFoldDB" id="A0A235B8A9"/>
<keyword evidence="4 6" id="KW-0472">Membrane</keyword>
<protein>
    <recommendedName>
        <fullName evidence="9">Holin</fullName>
    </recommendedName>
</protein>
<evidence type="ECO:0000256" key="4">
    <source>
        <dbReference type="ARBA" id="ARBA00023136"/>
    </source>
</evidence>
<name>A0A235B8A9_9BACL</name>
<dbReference type="GO" id="GO:0016020">
    <property type="term" value="C:membrane"/>
    <property type="evidence" value="ECO:0007669"/>
    <property type="project" value="UniProtKB-SubCell"/>
</dbReference>
<accession>A0A235B8A9</accession>
<dbReference type="EMBL" id="NOWF01000003">
    <property type="protein sequence ID" value="OYD08553.1"/>
    <property type="molecule type" value="Genomic_DNA"/>
</dbReference>
<feature type="transmembrane region" description="Helical" evidence="6">
    <location>
        <begin position="12"/>
        <end position="31"/>
    </location>
</feature>
<evidence type="ECO:0000256" key="3">
    <source>
        <dbReference type="ARBA" id="ARBA00022989"/>
    </source>
</evidence>
<evidence type="ECO:0000256" key="1">
    <source>
        <dbReference type="ARBA" id="ARBA00004141"/>
    </source>
</evidence>
<dbReference type="Pfam" id="PF05105">
    <property type="entry name" value="Phage_holin_4_1"/>
    <property type="match status" value="1"/>
</dbReference>
<evidence type="ECO:0000313" key="8">
    <source>
        <dbReference type="Proteomes" id="UP000215459"/>
    </source>
</evidence>
<sequence length="152" mass="16927">MYYIERRSRPKVDGFKTFLASAFVGISYTLWGEWVALFNVFLLLCAIDWATGWYASKVGGTLNSKRGFTGIGKKIIVLALVAVAHQVDVMMGTGELVRNTAIIFYSVNEVVSITENCGRAGIPVPERFVRAVEVLRSSPHKQESEYSERKDG</sequence>
<dbReference type="OrthoDB" id="88184at2"/>
<keyword evidence="8" id="KW-1185">Reference proteome</keyword>
<comment type="caution">
    <text evidence="7">The sequence shown here is derived from an EMBL/GenBank/DDBJ whole genome shotgun (WGS) entry which is preliminary data.</text>
</comment>
<evidence type="ECO:0000256" key="5">
    <source>
        <dbReference type="ARBA" id="ARBA00023600"/>
    </source>
</evidence>
<feature type="transmembrane region" description="Helical" evidence="6">
    <location>
        <begin position="37"/>
        <end position="56"/>
    </location>
</feature>
<evidence type="ECO:0000313" key="7">
    <source>
        <dbReference type="EMBL" id="OYD08553.1"/>
    </source>
</evidence>
<evidence type="ECO:0008006" key="9">
    <source>
        <dbReference type="Google" id="ProtNLM"/>
    </source>
</evidence>
<keyword evidence="2 6" id="KW-0812">Transmembrane</keyword>
<evidence type="ECO:0000256" key="6">
    <source>
        <dbReference type="SAM" id="Phobius"/>
    </source>
</evidence>
<evidence type="ECO:0000256" key="2">
    <source>
        <dbReference type="ARBA" id="ARBA00022692"/>
    </source>
</evidence>
<dbReference type="Proteomes" id="UP000215459">
    <property type="component" value="Unassembled WGS sequence"/>
</dbReference>
<organism evidence="7 8">
    <name type="scientific">Paludifilum halophilum</name>
    <dbReference type="NCBI Taxonomy" id="1642702"/>
    <lineage>
        <taxon>Bacteria</taxon>
        <taxon>Bacillati</taxon>
        <taxon>Bacillota</taxon>
        <taxon>Bacilli</taxon>
        <taxon>Bacillales</taxon>
        <taxon>Thermoactinomycetaceae</taxon>
        <taxon>Paludifilum</taxon>
    </lineage>
</organism>
<reference evidence="7 8" key="1">
    <citation type="submission" date="2017-07" db="EMBL/GenBank/DDBJ databases">
        <title>The genome sequence of Paludifilum halophilum highlights mechanisms for microbial adaptation to high salt environemnts.</title>
        <authorList>
            <person name="Belbahri L."/>
        </authorList>
    </citation>
    <scope>NUCLEOTIDE SEQUENCE [LARGE SCALE GENOMIC DNA]</scope>
    <source>
        <strain evidence="7 8">DSM 102817</strain>
    </source>
</reference>
<comment type="subcellular location">
    <subcellularLocation>
        <location evidence="1">Membrane</location>
        <topology evidence="1">Multi-pass membrane protein</topology>
    </subcellularLocation>
</comment>
<dbReference type="InterPro" id="IPR006480">
    <property type="entry name" value="Phage_holin_4_1"/>
</dbReference>
<comment type="similarity">
    <text evidence="5">Belongs to the bacteriophage holin family. Cp-1 holin subfamily.</text>
</comment>
<proteinExistence type="inferred from homology"/>
<dbReference type="NCBIfam" id="TIGR01593">
    <property type="entry name" value="holin_tox_secr"/>
    <property type="match status" value="1"/>
</dbReference>